<dbReference type="EMBL" id="JBHRSS010000005">
    <property type="protein sequence ID" value="MFC3104716.1"/>
    <property type="molecule type" value="Genomic_DNA"/>
</dbReference>
<dbReference type="SUPFAM" id="SSF51206">
    <property type="entry name" value="cAMP-binding domain-like"/>
    <property type="match status" value="1"/>
</dbReference>
<dbReference type="PRINTS" id="PR00034">
    <property type="entry name" value="HTHCRP"/>
</dbReference>
<evidence type="ECO:0000256" key="3">
    <source>
        <dbReference type="ARBA" id="ARBA00023163"/>
    </source>
</evidence>
<dbReference type="PANTHER" id="PTHR24567:SF75">
    <property type="entry name" value="FUMARATE AND NITRATE REDUCTION REGULATORY PROTEIN"/>
    <property type="match status" value="1"/>
</dbReference>
<dbReference type="InterPro" id="IPR012318">
    <property type="entry name" value="HTH_CRP"/>
</dbReference>
<dbReference type="PANTHER" id="PTHR24567">
    <property type="entry name" value="CRP FAMILY TRANSCRIPTIONAL REGULATORY PROTEIN"/>
    <property type="match status" value="1"/>
</dbReference>
<dbReference type="InterPro" id="IPR050397">
    <property type="entry name" value="Env_Response_Regulators"/>
</dbReference>
<evidence type="ECO:0000256" key="1">
    <source>
        <dbReference type="ARBA" id="ARBA00023015"/>
    </source>
</evidence>
<dbReference type="Gene3D" id="1.10.10.10">
    <property type="entry name" value="Winged helix-like DNA-binding domain superfamily/Winged helix DNA-binding domain"/>
    <property type="match status" value="1"/>
</dbReference>
<evidence type="ECO:0000313" key="6">
    <source>
        <dbReference type="EMBL" id="MFC3104716.1"/>
    </source>
</evidence>
<dbReference type="InterPro" id="IPR036388">
    <property type="entry name" value="WH-like_DNA-bd_sf"/>
</dbReference>
<dbReference type="InterPro" id="IPR018490">
    <property type="entry name" value="cNMP-bd_dom_sf"/>
</dbReference>
<dbReference type="Pfam" id="PF13545">
    <property type="entry name" value="HTH_Crp_2"/>
    <property type="match status" value="1"/>
</dbReference>
<feature type="domain" description="Cyclic nucleotide-binding" evidence="4">
    <location>
        <begin position="17"/>
        <end position="94"/>
    </location>
</feature>
<keyword evidence="3" id="KW-0804">Transcription</keyword>
<dbReference type="PROSITE" id="PS51063">
    <property type="entry name" value="HTH_CRP_2"/>
    <property type="match status" value="1"/>
</dbReference>
<dbReference type="CDD" id="cd00038">
    <property type="entry name" value="CAP_ED"/>
    <property type="match status" value="1"/>
</dbReference>
<proteinExistence type="predicted"/>
<dbReference type="Gene3D" id="2.60.120.10">
    <property type="entry name" value="Jelly Rolls"/>
    <property type="match status" value="1"/>
</dbReference>
<dbReference type="InterPro" id="IPR014710">
    <property type="entry name" value="RmlC-like_jellyroll"/>
</dbReference>
<evidence type="ECO:0000313" key="7">
    <source>
        <dbReference type="Proteomes" id="UP001595462"/>
    </source>
</evidence>
<organism evidence="6 7">
    <name type="scientific">Salinisphaera aquimarina</name>
    <dbReference type="NCBI Taxonomy" id="2094031"/>
    <lineage>
        <taxon>Bacteria</taxon>
        <taxon>Pseudomonadati</taxon>
        <taxon>Pseudomonadota</taxon>
        <taxon>Gammaproteobacteria</taxon>
        <taxon>Salinisphaerales</taxon>
        <taxon>Salinisphaeraceae</taxon>
        <taxon>Salinisphaera</taxon>
    </lineage>
</organism>
<keyword evidence="2" id="KW-0238">DNA-binding</keyword>
<evidence type="ECO:0000259" key="5">
    <source>
        <dbReference type="PROSITE" id="PS51063"/>
    </source>
</evidence>
<reference evidence="7" key="1">
    <citation type="journal article" date="2019" name="Int. J. Syst. Evol. Microbiol.">
        <title>The Global Catalogue of Microorganisms (GCM) 10K type strain sequencing project: providing services to taxonomists for standard genome sequencing and annotation.</title>
        <authorList>
            <consortium name="The Broad Institute Genomics Platform"/>
            <consortium name="The Broad Institute Genome Sequencing Center for Infectious Disease"/>
            <person name="Wu L."/>
            <person name="Ma J."/>
        </authorList>
    </citation>
    <scope>NUCLEOTIDE SEQUENCE [LARGE SCALE GENOMIC DNA]</scope>
    <source>
        <strain evidence="7">KCTC 52640</strain>
    </source>
</reference>
<dbReference type="CDD" id="cd00092">
    <property type="entry name" value="HTH_CRP"/>
    <property type="match status" value="1"/>
</dbReference>
<dbReference type="InterPro" id="IPR036390">
    <property type="entry name" value="WH_DNA-bd_sf"/>
</dbReference>
<feature type="domain" description="HTH crp-type" evidence="5">
    <location>
        <begin position="141"/>
        <end position="215"/>
    </location>
</feature>
<dbReference type="SMART" id="SM00100">
    <property type="entry name" value="cNMP"/>
    <property type="match status" value="1"/>
</dbReference>
<name>A0ABV7ET83_9GAMM</name>
<dbReference type="InterPro" id="IPR000595">
    <property type="entry name" value="cNMP-bd_dom"/>
</dbReference>
<sequence length="238" mass="26573">MVAKLKHYIDITDAEHKLLGALEKTERSTSAGEEIFAGGDVNKNLFVVKYGWLYTYTNLPDGGRLVVRVYHAGDIIGMPALAFDHHTVNLRAVTKGCLCPFPKSELDVIVKRAPRITALLFTIAAREEAILVDTLRAASRMRPESRVAHLLLGLHARLKITNSQMGNRFRLPLNQTDIGDAIGLTNVTVSRTFSIMEKKGLIERVDGEIILIDLCELERQCDFQDRHAAMDTSWFPSS</sequence>
<dbReference type="PROSITE" id="PS50042">
    <property type="entry name" value="CNMP_BINDING_3"/>
    <property type="match status" value="1"/>
</dbReference>
<dbReference type="RefSeq" id="WP_380690125.1">
    <property type="nucleotide sequence ID" value="NZ_JBHRSS010000005.1"/>
</dbReference>
<keyword evidence="7" id="KW-1185">Reference proteome</keyword>
<evidence type="ECO:0000259" key="4">
    <source>
        <dbReference type="PROSITE" id="PS50042"/>
    </source>
</evidence>
<dbReference type="SMART" id="SM00419">
    <property type="entry name" value="HTH_CRP"/>
    <property type="match status" value="1"/>
</dbReference>
<keyword evidence="1" id="KW-0805">Transcription regulation</keyword>
<protein>
    <submittedName>
        <fullName evidence="6">Crp/Fnr family transcriptional regulator</fullName>
    </submittedName>
</protein>
<dbReference type="Pfam" id="PF00027">
    <property type="entry name" value="cNMP_binding"/>
    <property type="match status" value="1"/>
</dbReference>
<dbReference type="SUPFAM" id="SSF46785">
    <property type="entry name" value="Winged helix' DNA-binding domain"/>
    <property type="match status" value="1"/>
</dbReference>
<accession>A0ABV7ET83</accession>
<dbReference type="Proteomes" id="UP001595462">
    <property type="component" value="Unassembled WGS sequence"/>
</dbReference>
<evidence type="ECO:0000256" key="2">
    <source>
        <dbReference type="ARBA" id="ARBA00023125"/>
    </source>
</evidence>
<comment type="caution">
    <text evidence="6">The sequence shown here is derived from an EMBL/GenBank/DDBJ whole genome shotgun (WGS) entry which is preliminary data.</text>
</comment>
<gene>
    <name evidence="6" type="ORF">ACFOSU_12560</name>
</gene>